<evidence type="ECO:0000313" key="1">
    <source>
        <dbReference type="EMBL" id="ETR66020.1"/>
    </source>
</evidence>
<dbReference type="Proteomes" id="UP000189670">
    <property type="component" value="Unassembled WGS sequence"/>
</dbReference>
<reference evidence="2" key="1">
    <citation type="submission" date="2012-11" db="EMBL/GenBank/DDBJ databases">
        <authorList>
            <person name="Lucero-Rivera Y.E."/>
            <person name="Tovar-Ramirez D."/>
        </authorList>
    </citation>
    <scope>NUCLEOTIDE SEQUENCE [LARGE SCALE GENOMIC DNA]</scope>
    <source>
        <strain evidence="2">Araruama</strain>
    </source>
</reference>
<dbReference type="AlphaFoldDB" id="A0A1V1NTW0"/>
<evidence type="ECO:0000313" key="2">
    <source>
        <dbReference type="Proteomes" id="UP000189670"/>
    </source>
</evidence>
<sequence>MLWFYEDFQNHQTAWQIFNDSQYPDNPWNISSPTPLEQNRFAFVSYNRKDPYVDMSTPAISFLTHDIDLTHIASPVLSFDWKSPESSAFGEVYIKKMNGELQSLLGNRAFKNNVQWETRTIDLNTFAGRQISLIFKWVNQNVGQFFNTGFCVDNIAITGNYCDTPVENAPVLYPARKMSQQ</sequence>
<protein>
    <recommendedName>
        <fullName evidence="3">Peptidase M6-like domain-containing protein</fullName>
    </recommendedName>
</protein>
<accession>A0A1V1NTW0</accession>
<comment type="caution">
    <text evidence="1">The sequence shown here is derived from an EMBL/GenBank/DDBJ whole genome shotgun (WGS) entry which is preliminary data.</text>
</comment>
<dbReference type="EMBL" id="ATBP01002296">
    <property type="protein sequence ID" value="ETR66020.1"/>
    <property type="molecule type" value="Genomic_DNA"/>
</dbReference>
<name>A0A1V1NTW0_9BACT</name>
<organism evidence="1 2">
    <name type="scientific">Candidatus Magnetoglobus multicellularis str. Araruama</name>
    <dbReference type="NCBI Taxonomy" id="890399"/>
    <lineage>
        <taxon>Bacteria</taxon>
        <taxon>Pseudomonadati</taxon>
        <taxon>Thermodesulfobacteriota</taxon>
        <taxon>Desulfobacteria</taxon>
        <taxon>Desulfobacterales</taxon>
        <taxon>Desulfobacteraceae</taxon>
        <taxon>Candidatus Magnetoglobus</taxon>
    </lineage>
</organism>
<proteinExistence type="predicted"/>
<gene>
    <name evidence="1" type="ORF">OMM_05828</name>
</gene>
<evidence type="ECO:0008006" key="3">
    <source>
        <dbReference type="Google" id="ProtNLM"/>
    </source>
</evidence>